<protein>
    <submittedName>
        <fullName evidence="7">U1-type domain-containing protein</fullName>
    </submittedName>
</protein>
<dbReference type="PANTHER" id="PTHR13173">
    <property type="entry name" value="WW DOMAIN BINDING PROTEIN 4"/>
    <property type="match status" value="1"/>
</dbReference>
<feature type="coiled-coil region" evidence="4">
    <location>
        <begin position="38"/>
        <end position="75"/>
    </location>
</feature>
<dbReference type="GO" id="GO:0003723">
    <property type="term" value="F:RNA binding"/>
    <property type="evidence" value="ECO:0007669"/>
    <property type="project" value="TreeGrafter"/>
</dbReference>
<dbReference type="SUPFAM" id="SSF57667">
    <property type="entry name" value="beta-beta-alpha zinc fingers"/>
    <property type="match status" value="1"/>
</dbReference>
<evidence type="ECO:0000256" key="2">
    <source>
        <dbReference type="ARBA" id="ARBA00022771"/>
    </source>
</evidence>
<accession>A0AAX4PMR6</accession>
<evidence type="ECO:0000313" key="7">
    <source>
        <dbReference type="EMBL" id="WZN67186.1"/>
    </source>
</evidence>
<dbReference type="PANTHER" id="PTHR13173:SF10">
    <property type="entry name" value="WW DOMAIN-BINDING PROTEIN 4"/>
    <property type="match status" value="1"/>
</dbReference>
<evidence type="ECO:0000256" key="5">
    <source>
        <dbReference type="SAM" id="MobiDB-lite"/>
    </source>
</evidence>
<evidence type="ECO:0000259" key="6">
    <source>
        <dbReference type="SMART" id="SM00451"/>
    </source>
</evidence>
<keyword evidence="2" id="KW-0863">Zinc-finger</keyword>
<evidence type="ECO:0000313" key="8">
    <source>
        <dbReference type="Proteomes" id="UP001472866"/>
    </source>
</evidence>
<dbReference type="InterPro" id="IPR003604">
    <property type="entry name" value="Matrin/U1-like-C_Znf_C2H2"/>
</dbReference>
<dbReference type="InterPro" id="IPR040023">
    <property type="entry name" value="WBP4"/>
</dbReference>
<dbReference type="Pfam" id="PF06220">
    <property type="entry name" value="zf-U1"/>
    <property type="match status" value="1"/>
</dbReference>
<dbReference type="InterPro" id="IPR013085">
    <property type="entry name" value="U1-CZ_Znf_C2H2"/>
</dbReference>
<dbReference type="Proteomes" id="UP001472866">
    <property type="component" value="Chromosome 18"/>
</dbReference>
<keyword evidence="4" id="KW-0175">Coiled coil</keyword>
<dbReference type="InterPro" id="IPR036236">
    <property type="entry name" value="Znf_C2H2_sf"/>
</dbReference>
<feature type="region of interest" description="Disordered" evidence="5">
    <location>
        <begin position="297"/>
        <end position="367"/>
    </location>
</feature>
<keyword evidence="1" id="KW-0479">Metal-binding</keyword>
<gene>
    <name evidence="7" type="ORF">HKI87_18g87580</name>
</gene>
<feature type="compositionally biased region" description="Basic and acidic residues" evidence="5">
    <location>
        <begin position="336"/>
        <end position="358"/>
    </location>
</feature>
<dbReference type="AlphaFoldDB" id="A0AAX4PMR6"/>
<evidence type="ECO:0000256" key="3">
    <source>
        <dbReference type="ARBA" id="ARBA00022833"/>
    </source>
</evidence>
<feature type="domain" description="U1-type" evidence="6">
    <location>
        <begin position="9"/>
        <end position="44"/>
    </location>
</feature>
<dbReference type="GO" id="GO:0071011">
    <property type="term" value="C:precatalytic spliceosome"/>
    <property type="evidence" value="ECO:0007669"/>
    <property type="project" value="TreeGrafter"/>
</dbReference>
<keyword evidence="3" id="KW-0862">Zinc</keyword>
<dbReference type="GO" id="GO:0008270">
    <property type="term" value="F:zinc ion binding"/>
    <property type="evidence" value="ECO:0007669"/>
    <property type="project" value="UniProtKB-KW"/>
</dbReference>
<name>A0AAX4PMR6_9CHLO</name>
<dbReference type="GO" id="GO:0000398">
    <property type="term" value="P:mRNA splicing, via spliceosome"/>
    <property type="evidence" value="ECO:0007669"/>
    <property type="project" value="InterPro"/>
</dbReference>
<evidence type="ECO:0000256" key="4">
    <source>
        <dbReference type="SAM" id="Coils"/>
    </source>
</evidence>
<dbReference type="SMART" id="SM00451">
    <property type="entry name" value="ZnF_U1"/>
    <property type="match status" value="1"/>
</dbReference>
<keyword evidence="8" id="KW-1185">Reference proteome</keyword>
<proteinExistence type="predicted"/>
<dbReference type="EMBL" id="CP151518">
    <property type="protein sequence ID" value="WZN67186.1"/>
    <property type="molecule type" value="Genomic_DNA"/>
</dbReference>
<sequence>MAEYWKSAVTNYWCEICRTFVRDTVASRTLHENGPKHKDLLERKLKAGRIETERKEREEQAAKSAMEKIDQLAMRQYQRDQAGMMRTAGKGASQGGGKPRGARGAAELEADLQVKKAAELAYRQGQSANATTNSSSSEATKVTDWAYDAESGYYFSLETGSYYDGHTKMYYFNGEWTKTAPRRTDAARFERFFETAADDVAEGRAAGPVAPGTQRQQTTLGAGVASKAAAPGRQASASHPAHPNAAPSGSPAPAALSVVVKPIKKVAERSNQSLGGYQMPLYGGKVGGARQIGRVVGEATAGSSSKAEKAAPSGLHGSSGAIQKKRRPKGAASRARALDPEEEKALRAREAAKRRVEQRTMAGFGFS</sequence>
<evidence type="ECO:0000256" key="1">
    <source>
        <dbReference type="ARBA" id="ARBA00022723"/>
    </source>
</evidence>
<feature type="compositionally biased region" description="Low complexity" evidence="5">
    <location>
        <begin position="235"/>
        <end position="252"/>
    </location>
</feature>
<dbReference type="Pfam" id="PF17780">
    <property type="entry name" value="OCRE"/>
    <property type="match status" value="1"/>
</dbReference>
<organism evidence="7 8">
    <name type="scientific">Chloropicon roscoffensis</name>
    <dbReference type="NCBI Taxonomy" id="1461544"/>
    <lineage>
        <taxon>Eukaryota</taxon>
        <taxon>Viridiplantae</taxon>
        <taxon>Chlorophyta</taxon>
        <taxon>Chloropicophyceae</taxon>
        <taxon>Chloropicales</taxon>
        <taxon>Chloropicaceae</taxon>
        <taxon>Chloropicon</taxon>
    </lineage>
</organism>
<feature type="region of interest" description="Disordered" evidence="5">
    <location>
        <begin position="204"/>
        <end position="252"/>
    </location>
</feature>
<dbReference type="InterPro" id="IPR041591">
    <property type="entry name" value="OCRE"/>
</dbReference>
<reference evidence="7 8" key="1">
    <citation type="submission" date="2024-03" db="EMBL/GenBank/DDBJ databases">
        <title>Complete genome sequence of the green alga Chloropicon roscoffensis RCC1871.</title>
        <authorList>
            <person name="Lemieux C."/>
            <person name="Pombert J.-F."/>
            <person name="Otis C."/>
            <person name="Turmel M."/>
        </authorList>
    </citation>
    <scope>NUCLEOTIDE SEQUENCE [LARGE SCALE GENOMIC DNA]</scope>
    <source>
        <strain evidence="7 8">RCC1871</strain>
    </source>
</reference>